<dbReference type="AlphaFoldDB" id="A0A3B0XEE9"/>
<dbReference type="EMBL" id="UOFE01000045">
    <property type="protein sequence ID" value="VAW54986.1"/>
    <property type="molecule type" value="Genomic_DNA"/>
</dbReference>
<organism evidence="2">
    <name type="scientific">hydrothermal vent metagenome</name>
    <dbReference type="NCBI Taxonomy" id="652676"/>
    <lineage>
        <taxon>unclassified sequences</taxon>
        <taxon>metagenomes</taxon>
        <taxon>ecological metagenomes</taxon>
    </lineage>
</organism>
<dbReference type="Gene3D" id="3.40.250.10">
    <property type="entry name" value="Rhodanese-like domain"/>
    <property type="match status" value="1"/>
</dbReference>
<dbReference type="SUPFAM" id="SSF52821">
    <property type="entry name" value="Rhodanese/Cell cycle control phosphatase"/>
    <property type="match status" value="1"/>
</dbReference>
<name>A0A3B0XEE9_9ZZZZ</name>
<sequence>MRSLQAKQFMTIKKGAVLVIDIRRESDYDSSEDVIPGAAWKDPEKVEEWMGSLPTEEPVIVYCVRGGGISNSVVDKLQANNVDARFIEGGIEGLKEAGGLVERK</sequence>
<proteinExistence type="predicted"/>
<dbReference type="InterPro" id="IPR036873">
    <property type="entry name" value="Rhodanese-like_dom_sf"/>
</dbReference>
<evidence type="ECO:0000259" key="1">
    <source>
        <dbReference type="PROSITE" id="PS50206"/>
    </source>
</evidence>
<dbReference type="SMART" id="SM00450">
    <property type="entry name" value="RHOD"/>
    <property type="match status" value="1"/>
</dbReference>
<dbReference type="InterPro" id="IPR001763">
    <property type="entry name" value="Rhodanese-like_dom"/>
</dbReference>
<gene>
    <name evidence="2" type="ORF">MNBD_GAMMA05-1691</name>
</gene>
<reference evidence="2" key="1">
    <citation type="submission" date="2018-06" db="EMBL/GenBank/DDBJ databases">
        <authorList>
            <person name="Zhirakovskaya E."/>
        </authorList>
    </citation>
    <scope>NUCLEOTIDE SEQUENCE</scope>
</reference>
<dbReference type="Pfam" id="PF00581">
    <property type="entry name" value="Rhodanese"/>
    <property type="match status" value="1"/>
</dbReference>
<accession>A0A3B0XEE9</accession>
<feature type="domain" description="Rhodanese" evidence="1">
    <location>
        <begin position="13"/>
        <end position="103"/>
    </location>
</feature>
<evidence type="ECO:0000313" key="2">
    <source>
        <dbReference type="EMBL" id="VAW54986.1"/>
    </source>
</evidence>
<dbReference type="PROSITE" id="PS50206">
    <property type="entry name" value="RHODANESE_3"/>
    <property type="match status" value="1"/>
</dbReference>
<protein>
    <recommendedName>
        <fullName evidence="1">Rhodanese domain-containing protein</fullName>
    </recommendedName>
</protein>